<name>A0A316BYQ8_PSESE</name>
<proteinExistence type="predicted"/>
<organism evidence="1 2">
    <name type="scientific">Pseudaminobacter salicylatoxidans</name>
    <dbReference type="NCBI Taxonomy" id="93369"/>
    <lineage>
        <taxon>Bacteria</taxon>
        <taxon>Pseudomonadati</taxon>
        <taxon>Pseudomonadota</taxon>
        <taxon>Alphaproteobacteria</taxon>
        <taxon>Hyphomicrobiales</taxon>
        <taxon>Phyllobacteriaceae</taxon>
        <taxon>Pseudaminobacter</taxon>
    </lineage>
</organism>
<dbReference type="RefSeq" id="WP_019173043.1">
    <property type="nucleotide sequence ID" value="NZ_QGGG01000014.1"/>
</dbReference>
<sequence length="79" mass="8610">MTTRGVEFVFLWLNAHFSSSNNGRGGDISPKLLAEFCFADAKKAGIPEAEIVEEIGNLEVVMRRVIAATSKRGEIDKAV</sequence>
<keyword evidence="2" id="KW-1185">Reference proteome</keyword>
<dbReference type="AlphaFoldDB" id="A0A316BYQ8"/>
<evidence type="ECO:0000313" key="1">
    <source>
        <dbReference type="EMBL" id="PWJ79797.1"/>
    </source>
</evidence>
<dbReference type="OrthoDB" id="8099823at2"/>
<comment type="caution">
    <text evidence="1">The sequence shown here is derived from an EMBL/GenBank/DDBJ whole genome shotgun (WGS) entry which is preliminary data.</text>
</comment>
<reference evidence="1 2" key="1">
    <citation type="submission" date="2018-05" db="EMBL/GenBank/DDBJ databases">
        <title>Genomic Encyclopedia of Type Strains, Phase IV (KMG-IV): sequencing the most valuable type-strain genomes for metagenomic binning, comparative biology and taxonomic classification.</title>
        <authorList>
            <person name="Goeker M."/>
        </authorList>
    </citation>
    <scope>NUCLEOTIDE SEQUENCE [LARGE SCALE GENOMIC DNA]</scope>
    <source>
        <strain evidence="1 2">DSM 6986</strain>
    </source>
</reference>
<dbReference type="Proteomes" id="UP000245396">
    <property type="component" value="Unassembled WGS sequence"/>
</dbReference>
<evidence type="ECO:0000313" key="2">
    <source>
        <dbReference type="Proteomes" id="UP000245396"/>
    </source>
</evidence>
<accession>A0A316BYQ8</accession>
<protein>
    <submittedName>
        <fullName evidence="1">Uncharacterized protein DUF768</fullName>
    </submittedName>
</protein>
<gene>
    <name evidence="1" type="ORF">C7441_11474</name>
</gene>
<dbReference type="EMBL" id="QGGG01000014">
    <property type="protein sequence ID" value="PWJ79797.1"/>
    <property type="molecule type" value="Genomic_DNA"/>
</dbReference>